<dbReference type="AlphaFoldDB" id="A0A0F9NUA1"/>
<sequence>MITKEDEISQISMKRPHIVILGAGASIAACPNGDRNGMKLPSMQDFIKTLDFDDSINPLKNDFKLMNFEDFYNLLTKKEEYLKIREELERKVYAYFKKIKIPKEPTIYDYLFLSLRRKDIVATFNWDPLIVQAYYRNKDFVELPELVFLHGNVRIGYCKNHDTVGLDDIDCPKCKRKLEPLRLLYPIKEKNYGKDEFISKQWKILSDYIGPAFMITIFGYSAPKSDVRAIEIMKKPWGKLKDRNLEQIELINTTSKDELLETWKEFIHTHHYEIHKDFFDSWIARHPRRTGEAFYSQYLLGNVIEDNPIPRKKTLNEIWIWIQELIKAEKEID</sequence>
<reference evidence="1" key="1">
    <citation type="journal article" date="2015" name="Nature">
        <title>Complex archaea that bridge the gap between prokaryotes and eukaryotes.</title>
        <authorList>
            <person name="Spang A."/>
            <person name="Saw J.H."/>
            <person name="Jorgensen S.L."/>
            <person name="Zaremba-Niedzwiedzka K."/>
            <person name="Martijn J."/>
            <person name="Lind A.E."/>
            <person name="van Eijk R."/>
            <person name="Schleper C."/>
            <person name="Guy L."/>
            <person name="Ettema T.J."/>
        </authorList>
    </citation>
    <scope>NUCLEOTIDE SEQUENCE</scope>
</reference>
<organism evidence="1">
    <name type="scientific">marine sediment metagenome</name>
    <dbReference type="NCBI Taxonomy" id="412755"/>
    <lineage>
        <taxon>unclassified sequences</taxon>
        <taxon>metagenomes</taxon>
        <taxon>ecological metagenomes</taxon>
    </lineage>
</organism>
<evidence type="ECO:0000313" key="1">
    <source>
        <dbReference type="EMBL" id="KKN23070.1"/>
    </source>
</evidence>
<accession>A0A0F9NUA1</accession>
<dbReference type="PROSITE" id="PS51257">
    <property type="entry name" value="PROKAR_LIPOPROTEIN"/>
    <property type="match status" value="1"/>
</dbReference>
<protein>
    <recommendedName>
        <fullName evidence="2">Deacetylase sirtuin-type domain-containing protein</fullName>
    </recommendedName>
</protein>
<gene>
    <name evidence="1" type="ORF">LCGC14_0908570</name>
</gene>
<comment type="caution">
    <text evidence="1">The sequence shown here is derived from an EMBL/GenBank/DDBJ whole genome shotgun (WGS) entry which is preliminary data.</text>
</comment>
<proteinExistence type="predicted"/>
<dbReference type="EMBL" id="LAZR01003007">
    <property type="protein sequence ID" value="KKN23070.1"/>
    <property type="molecule type" value="Genomic_DNA"/>
</dbReference>
<evidence type="ECO:0008006" key="2">
    <source>
        <dbReference type="Google" id="ProtNLM"/>
    </source>
</evidence>
<name>A0A0F9NUA1_9ZZZZ</name>